<gene>
    <name evidence="12" type="ORF">A244_20676</name>
</gene>
<evidence type="ECO:0000256" key="5">
    <source>
        <dbReference type="ARBA" id="ARBA00022692"/>
    </source>
</evidence>
<evidence type="ECO:0000256" key="2">
    <source>
        <dbReference type="ARBA" id="ARBA00022448"/>
    </source>
</evidence>
<dbReference type="AlphaFoldDB" id="S6TWA5"/>
<keyword evidence="5" id="KW-0812">Transmembrane</keyword>
<keyword evidence="8" id="KW-0798">TonB box</keyword>
<dbReference type="SUPFAM" id="SSF56935">
    <property type="entry name" value="Porins"/>
    <property type="match status" value="1"/>
</dbReference>
<evidence type="ECO:0000256" key="10">
    <source>
        <dbReference type="ARBA" id="ARBA00023237"/>
    </source>
</evidence>
<dbReference type="Proteomes" id="UP000015729">
    <property type="component" value="Unassembled WGS sequence"/>
</dbReference>
<dbReference type="Pfam" id="PF00593">
    <property type="entry name" value="TonB_dep_Rec_b-barrel"/>
    <property type="match status" value="1"/>
</dbReference>
<evidence type="ECO:0000256" key="3">
    <source>
        <dbReference type="ARBA" id="ARBA00022452"/>
    </source>
</evidence>
<dbReference type="GO" id="GO:0006826">
    <property type="term" value="P:iron ion transport"/>
    <property type="evidence" value="ECO:0007669"/>
    <property type="project" value="UniProtKB-KW"/>
</dbReference>
<evidence type="ECO:0000256" key="6">
    <source>
        <dbReference type="ARBA" id="ARBA00023004"/>
    </source>
</evidence>
<keyword evidence="4" id="KW-0410">Iron transport</keyword>
<keyword evidence="12" id="KW-0675">Receptor</keyword>
<accession>S6TWA5</accession>
<dbReference type="PANTHER" id="PTHR32552">
    <property type="entry name" value="FERRICHROME IRON RECEPTOR-RELATED"/>
    <property type="match status" value="1"/>
</dbReference>
<protein>
    <submittedName>
        <fullName evidence="12">TonB-dependent siderophore receptor</fullName>
    </submittedName>
</protein>
<dbReference type="EMBL" id="AOKG01001450">
    <property type="protein sequence ID" value="EPN47433.1"/>
    <property type="molecule type" value="Genomic_DNA"/>
</dbReference>
<keyword evidence="6" id="KW-0408">Iron</keyword>
<feature type="non-terminal residue" evidence="12">
    <location>
        <position position="1"/>
    </location>
</feature>
<dbReference type="InterPro" id="IPR036942">
    <property type="entry name" value="Beta-barrel_TonB_sf"/>
</dbReference>
<keyword evidence="2" id="KW-0813">Transport</keyword>
<dbReference type="InterPro" id="IPR039426">
    <property type="entry name" value="TonB-dep_rcpt-like"/>
</dbReference>
<keyword evidence="3" id="KW-1134">Transmembrane beta strand</keyword>
<evidence type="ECO:0000313" key="12">
    <source>
        <dbReference type="EMBL" id="EPN47433.1"/>
    </source>
</evidence>
<evidence type="ECO:0000313" key="13">
    <source>
        <dbReference type="Proteomes" id="UP000015729"/>
    </source>
</evidence>
<comment type="subcellular location">
    <subcellularLocation>
        <location evidence="1">Cell outer membrane</location>
        <topology evidence="1">Multi-pass membrane protein</topology>
    </subcellularLocation>
</comment>
<keyword evidence="10" id="KW-0998">Cell outer membrane</keyword>
<evidence type="ECO:0000256" key="4">
    <source>
        <dbReference type="ARBA" id="ARBA00022496"/>
    </source>
</evidence>
<keyword evidence="7" id="KW-0406">Ion transport</keyword>
<comment type="caution">
    <text evidence="12">The sequence shown here is derived from an EMBL/GenBank/DDBJ whole genome shotgun (WGS) entry which is preliminary data.</text>
</comment>
<dbReference type="PANTHER" id="PTHR32552:SF81">
    <property type="entry name" value="TONB-DEPENDENT OUTER MEMBRANE RECEPTOR"/>
    <property type="match status" value="1"/>
</dbReference>
<dbReference type="Gene3D" id="2.40.170.20">
    <property type="entry name" value="TonB-dependent receptor, beta-barrel domain"/>
    <property type="match status" value="1"/>
</dbReference>
<dbReference type="InterPro" id="IPR000531">
    <property type="entry name" value="Beta-barrel_TonB"/>
</dbReference>
<name>S6TWA5_PSESF</name>
<proteinExistence type="predicted"/>
<evidence type="ECO:0000259" key="11">
    <source>
        <dbReference type="Pfam" id="PF00593"/>
    </source>
</evidence>
<evidence type="ECO:0000256" key="8">
    <source>
        <dbReference type="ARBA" id="ARBA00023077"/>
    </source>
</evidence>
<evidence type="ECO:0000256" key="1">
    <source>
        <dbReference type="ARBA" id="ARBA00004571"/>
    </source>
</evidence>
<dbReference type="PATRIC" id="fig|1194404.4.peg.4250"/>
<feature type="domain" description="TonB-dependent receptor-like beta-barrel" evidence="11">
    <location>
        <begin position="10"/>
        <end position="90"/>
    </location>
</feature>
<sequence>VNRNRMLDSERQGNSLTYTPGRTLRASAEHSFYFDGLLGEVRPSVGISYTGKHYFDVDNEVSQGGYSLVDARLAWLPTPDLEVALYGNNLGDKNYRTYSYLSGGAQFSQPGQGRELGLSTKISF</sequence>
<dbReference type="GO" id="GO:0009279">
    <property type="term" value="C:cell outer membrane"/>
    <property type="evidence" value="ECO:0007669"/>
    <property type="project" value="UniProtKB-SubCell"/>
</dbReference>
<organism evidence="12 13">
    <name type="scientific">Pseudomonas syringae pv. actinidiae ICMP 18807</name>
    <dbReference type="NCBI Taxonomy" id="1194404"/>
    <lineage>
        <taxon>Bacteria</taxon>
        <taxon>Pseudomonadati</taxon>
        <taxon>Pseudomonadota</taxon>
        <taxon>Gammaproteobacteria</taxon>
        <taxon>Pseudomonadales</taxon>
        <taxon>Pseudomonadaceae</taxon>
        <taxon>Pseudomonas</taxon>
        <taxon>Pseudomonas syringae</taxon>
    </lineage>
</organism>
<evidence type="ECO:0000256" key="9">
    <source>
        <dbReference type="ARBA" id="ARBA00023136"/>
    </source>
</evidence>
<reference evidence="12 13" key="1">
    <citation type="journal article" date="2013" name="PLoS Pathog.">
        <title>Genomic analysis of the Kiwifruit pathogen Pseudomonas syringae pv. actinidiae provides insight into the origins of an emergent plant disease.</title>
        <authorList>
            <person name="McCann H.C."/>
            <person name="Rikkerink E.H."/>
            <person name="Bertels F."/>
            <person name="Fiers M."/>
            <person name="Lu A."/>
            <person name="Rees-George J."/>
            <person name="Andersen M.T."/>
            <person name="Gleave A.P."/>
            <person name="Haubold B."/>
            <person name="Wohlers M.W."/>
            <person name="Guttman D.S."/>
            <person name="Wang P.W."/>
            <person name="Straub C."/>
            <person name="Vanneste J.L."/>
            <person name="Rainey P.B."/>
            <person name="Templeton M.D."/>
        </authorList>
    </citation>
    <scope>NUCLEOTIDE SEQUENCE [LARGE SCALE GENOMIC DNA]</scope>
    <source>
        <strain evidence="12 13">ICMP 18807</strain>
    </source>
</reference>
<keyword evidence="9" id="KW-0472">Membrane</keyword>
<evidence type="ECO:0000256" key="7">
    <source>
        <dbReference type="ARBA" id="ARBA00023065"/>
    </source>
</evidence>